<feature type="non-terminal residue" evidence="2">
    <location>
        <position position="1"/>
    </location>
</feature>
<dbReference type="AlphaFoldDB" id="A0A382XWD1"/>
<name>A0A382XWD1_9ZZZZ</name>
<evidence type="ECO:0000313" key="2">
    <source>
        <dbReference type="EMBL" id="SVD74975.1"/>
    </source>
</evidence>
<accession>A0A382XWD1</accession>
<dbReference type="Gene3D" id="3.90.320.10">
    <property type="match status" value="1"/>
</dbReference>
<dbReference type="EMBL" id="UINC01170766">
    <property type="protein sequence ID" value="SVD74975.1"/>
    <property type="molecule type" value="Genomic_DNA"/>
</dbReference>
<proteinExistence type="predicted"/>
<protein>
    <recommendedName>
        <fullName evidence="1">PD-(D/E)XK endonuclease-like domain-containing protein</fullName>
    </recommendedName>
</protein>
<dbReference type="InterPro" id="IPR038726">
    <property type="entry name" value="PDDEXK_AddAB-type"/>
</dbReference>
<organism evidence="2">
    <name type="scientific">marine metagenome</name>
    <dbReference type="NCBI Taxonomy" id="408172"/>
    <lineage>
        <taxon>unclassified sequences</taxon>
        <taxon>metagenomes</taxon>
        <taxon>ecological metagenomes</taxon>
    </lineage>
</organism>
<dbReference type="Pfam" id="PF12705">
    <property type="entry name" value="PDDEXK_1"/>
    <property type="match status" value="1"/>
</dbReference>
<gene>
    <name evidence="2" type="ORF">METZ01_LOCUS427829</name>
</gene>
<evidence type="ECO:0000259" key="1">
    <source>
        <dbReference type="Pfam" id="PF12705"/>
    </source>
</evidence>
<feature type="domain" description="PD-(D/E)XK endonuclease-like" evidence="1">
    <location>
        <begin position="47"/>
        <end position="193"/>
    </location>
</feature>
<sequence length="208" mass="23695">YGWPLNSATDVLLKKDFDVYRQRQEPHPFLLKKGLGHLIPLQHEDFQRWTMALQLGLNTIHEETNLKVGGGLDDVWLNTETNQIHVVDYKSTSSGREGNVISLDDRPYIKTQIEFYQWVLIKNGFDVSSTGYVLYVDGDRFAPGGMLGEDDATMLFKVSLLDFEGNTDWIEPVLFEIRDALDSPTCPEHQPECPHGTYLNKAFSIMAD</sequence>
<reference evidence="2" key="1">
    <citation type="submission" date="2018-05" db="EMBL/GenBank/DDBJ databases">
        <authorList>
            <person name="Lanie J.A."/>
            <person name="Ng W.-L."/>
            <person name="Kazmierczak K.M."/>
            <person name="Andrzejewski T.M."/>
            <person name="Davidsen T.M."/>
            <person name="Wayne K.J."/>
            <person name="Tettelin H."/>
            <person name="Glass J.I."/>
            <person name="Rusch D."/>
            <person name="Podicherti R."/>
            <person name="Tsui H.-C.T."/>
            <person name="Winkler M.E."/>
        </authorList>
    </citation>
    <scope>NUCLEOTIDE SEQUENCE</scope>
</reference>
<dbReference type="InterPro" id="IPR011604">
    <property type="entry name" value="PDDEXK-like_dom_sf"/>
</dbReference>